<dbReference type="InterPro" id="IPR009050">
    <property type="entry name" value="Globin-like_sf"/>
</dbReference>
<sequence>MSSGDPKITAAVRQGVDGGELSSAIGIDGEEIAWRKSFTGFDAADEARLESMLPSFETVADDLVEEFYDHLQAHSETVAILNKSDKPVEALKRDQRQYLKDLGRGTYGTDYFARRARIGKLHDLLGLGPKIYLGAYAVYYRGLFDAVASDVKAEYARGSGPATDGGVDEAPTHAGGPADRPDGPVSPETAPQAGEVEAAVDATVERLLSVVKLMNLDQQVAMDTYIHSYAEQMQAEMDQREHLTREVESDVLEPVEELQNAAEGVSTSAQEISGVAERQRESMENVAGEVSNMSATIEEIASTADEVNGRSAQAAETADEGRESAETAREVMGDIDEAATEMADDFSSLQERIAEVDEVVEVINRIAEQTNLLALNASIEAARAGDAGQGFAVVADEVKSLAEESQRQAGQIEQLVEDIRADATETVASLDETEEQVDHGIERVEDAMASLDDIAEAVEETSRGIREVADATEEQAASTEEVASLVEDAVEGATAVSTEVDDIAAATEEQTAMLDEVTRVVARLTEE</sequence>
<evidence type="ECO:0000256" key="1">
    <source>
        <dbReference type="ARBA" id="ARBA00023224"/>
    </source>
</evidence>
<dbReference type="RefSeq" id="WP_260593933.1">
    <property type="nucleotide sequence ID" value="NZ_CP104003.1"/>
</dbReference>
<keyword evidence="4" id="KW-0175">Coiled coil</keyword>
<dbReference type="SUPFAM" id="SSF46458">
    <property type="entry name" value="Globin-like"/>
    <property type="match status" value="1"/>
</dbReference>
<dbReference type="Pfam" id="PF11563">
    <property type="entry name" value="Protoglobin"/>
    <property type="match status" value="1"/>
</dbReference>
<accession>A0A9E7R464</accession>
<keyword evidence="8" id="KW-1185">Reference proteome</keyword>
<gene>
    <name evidence="7" type="ORF">N0B31_01210</name>
</gene>
<dbReference type="AlphaFoldDB" id="A0A9E7R464"/>
<dbReference type="PANTHER" id="PTHR32089">
    <property type="entry name" value="METHYL-ACCEPTING CHEMOTAXIS PROTEIN MCPB"/>
    <property type="match status" value="1"/>
</dbReference>
<dbReference type="GO" id="GO:0016020">
    <property type="term" value="C:membrane"/>
    <property type="evidence" value="ECO:0007669"/>
    <property type="project" value="InterPro"/>
</dbReference>
<dbReference type="GeneID" id="74940998"/>
<evidence type="ECO:0000256" key="5">
    <source>
        <dbReference type="SAM" id="MobiDB-lite"/>
    </source>
</evidence>
<evidence type="ECO:0000256" key="2">
    <source>
        <dbReference type="ARBA" id="ARBA00029447"/>
    </source>
</evidence>
<proteinExistence type="inferred from homology"/>
<feature type="domain" description="Methyl-accepting transducer" evidence="6">
    <location>
        <begin position="254"/>
        <end position="490"/>
    </location>
</feature>
<evidence type="ECO:0000256" key="4">
    <source>
        <dbReference type="SAM" id="Coils"/>
    </source>
</evidence>
<evidence type="ECO:0000313" key="7">
    <source>
        <dbReference type="EMBL" id="UWM54909.1"/>
    </source>
</evidence>
<organism evidence="7 8">
    <name type="scientific">Salinirubellus salinus</name>
    <dbReference type="NCBI Taxonomy" id="1364945"/>
    <lineage>
        <taxon>Archaea</taxon>
        <taxon>Methanobacteriati</taxon>
        <taxon>Methanobacteriota</taxon>
        <taxon>Stenosarchaea group</taxon>
        <taxon>Halobacteria</taxon>
        <taxon>Halobacteriales</taxon>
        <taxon>Natronomonadaceae</taxon>
        <taxon>Salinirubellus</taxon>
    </lineage>
</organism>
<name>A0A9E7R464_9EURY</name>
<dbReference type="GO" id="GO:0006935">
    <property type="term" value="P:chemotaxis"/>
    <property type="evidence" value="ECO:0007669"/>
    <property type="project" value="InterPro"/>
</dbReference>
<dbReference type="Pfam" id="PF00015">
    <property type="entry name" value="MCPsignal"/>
    <property type="match status" value="1"/>
</dbReference>
<dbReference type="PANTHER" id="PTHR32089:SF112">
    <property type="entry name" value="LYSOZYME-LIKE PROTEIN-RELATED"/>
    <property type="match status" value="1"/>
</dbReference>
<protein>
    <submittedName>
        <fullName evidence="7">Globin-coupled sensor protein</fullName>
    </submittedName>
</protein>
<dbReference type="InterPro" id="IPR004090">
    <property type="entry name" value="Chemotax_Me-accpt_rcpt"/>
</dbReference>
<dbReference type="GO" id="GO:0007165">
    <property type="term" value="P:signal transduction"/>
    <property type="evidence" value="ECO:0007669"/>
    <property type="project" value="UniProtKB-KW"/>
</dbReference>
<dbReference type="InterPro" id="IPR004089">
    <property type="entry name" value="MCPsignal_dom"/>
</dbReference>
<dbReference type="GO" id="GO:0020037">
    <property type="term" value="F:heme binding"/>
    <property type="evidence" value="ECO:0007669"/>
    <property type="project" value="InterPro"/>
</dbReference>
<reference evidence="7" key="1">
    <citation type="submission" date="2022-09" db="EMBL/GenBank/DDBJ databases">
        <title>Diverse halophilic archaea isolated from saline environments.</title>
        <authorList>
            <person name="Cui H.-L."/>
        </authorList>
    </citation>
    <scope>NUCLEOTIDE SEQUENCE</scope>
    <source>
        <strain evidence="7">ZS-35-S2</strain>
    </source>
</reference>
<evidence type="ECO:0000259" key="6">
    <source>
        <dbReference type="PROSITE" id="PS50111"/>
    </source>
</evidence>
<dbReference type="InterPro" id="IPR039379">
    <property type="entry name" value="Protoglobin_sensor_dom"/>
</dbReference>
<dbReference type="CDD" id="cd01068">
    <property type="entry name" value="globin_sensor"/>
    <property type="match status" value="1"/>
</dbReference>
<evidence type="ECO:0000256" key="3">
    <source>
        <dbReference type="PROSITE-ProRule" id="PRU00284"/>
    </source>
</evidence>
<feature type="coiled-coil region" evidence="4">
    <location>
        <begin position="402"/>
        <end position="461"/>
    </location>
</feature>
<dbReference type="GO" id="GO:0004888">
    <property type="term" value="F:transmembrane signaling receptor activity"/>
    <property type="evidence" value="ECO:0007669"/>
    <property type="project" value="InterPro"/>
</dbReference>
<dbReference type="Proteomes" id="UP001057580">
    <property type="component" value="Chromosome"/>
</dbReference>
<keyword evidence="1 3" id="KW-0807">Transducer</keyword>
<comment type="similarity">
    <text evidence="2">Belongs to the methyl-accepting chemotaxis (MCP) protein family.</text>
</comment>
<dbReference type="InterPro" id="IPR044398">
    <property type="entry name" value="Globin-sensor_dom"/>
</dbReference>
<dbReference type="GO" id="GO:0019825">
    <property type="term" value="F:oxygen binding"/>
    <property type="evidence" value="ECO:0007669"/>
    <property type="project" value="InterPro"/>
</dbReference>
<dbReference type="EMBL" id="CP104003">
    <property type="protein sequence ID" value="UWM54909.1"/>
    <property type="molecule type" value="Genomic_DNA"/>
</dbReference>
<dbReference type="InterPro" id="IPR012292">
    <property type="entry name" value="Globin/Proto"/>
</dbReference>
<dbReference type="PROSITE" id="PS50111">
    <property type="entry name" value="CHEMOTAXIS_TRANSDUC_2"/>
    <property type="match status" value="1"/>
</dbReference>
<feature type="region of interest" description="Disordered" evidence="5">
    <location>
        <begin position="305"/>
        <end position="326"/>
    </location>
</feature>
<dbReference type="Gene3D" id="1.10.287.950">
    <property type="entry name" value="Methyl-accepting chemotaxis protein"/>
    <property type="match status" value="1"/>
</dbReference>
<dbReference type="SMART" id="SM00283">
    <property type="entry name" value="MA"/>
    <property type="match status" value="1"/>
</dbReference>
<dbReference type="KEGG" id="ssai:N0B31_01210"/>
<evidence type="ECO:0000313" key="8">
    <source>
        <dbReference type="Proteomes" id="UP001057580"/>
    </source>
</evidence>
<dbReference type="Gene3D" id="1.10.490.10">
    <property type="entry name" value="Globins"/>
    <property type="match status" value="1"/>
</dbReference>
<dbReference type="SUPFAM" id="SSF58104">
    <property type="entry name" value="Methyl-accepting chemotaxis protein (MCP) signaling domain"/>
    <property type="match status" value="1"/>
</dbReference>
<feature type="region of interest" description="Disordered" evidence="5">
    <location>
        <begin position="157"/>
        <end position="194"/>
    </location>
</feature>
<dbReference type="CDD" id="cd11386">
    <property type="entry name" value="MCP_signal"/>
    <property type="match status" value="1"/>
</dbReference>
<dbReference type="PRINTS" id="PR00260">
    <property type="entry name" value="CHEMTRNSDUCR"/>
</dbReference>